<evidence type="ECO:0000313" key="1">
    <source>
        <dbReference type="EMBL" id="CAB4144028.1"/>
    </source>
</evidence>
<sequence>MIIKATETAKILAAVQTYYKERLFISRGKKMPATVELVKDGWVFGRTNGGKEYQANAAVCDLCIQY</sequence>
<reference evidence="1" key="1">
    <citation type="submission" date="2020-04" db="EMBL/GenBank/DDBJ databases">
        <authorList>
            <person name="Chiriac C."/>
            <person name="Salcher M."/>
            <person name="Ghai R."/>
            <person name="Kavagutti S V."/>
        </authorList>
    </citation>
    <scope>NUCLEOTIDE SEQUENCE</scope>
</reference>
<dbReference type="EMBL" id="LR796427">
    <property type="protein sequence ID" value="CAB4144028.1"/>
    <property type="molecule type" value="Genomic_DNA"/>
</dbReference>
<proteinExistence type="predicted"/>
<organism evidence="1">
    <name type="scientific">uncultured Caudovirales phage</name>
    <dbReference type="NCBI Taxonomy" id="2100421"/>
    <lineage>
        <taxon>Viruses</taxon>
        <taxon>Duplodnaviria</taxon>
        <taxon>Heunggongvirae</taxon>
        <taxon>Uroviricota</taxon>
        <taxon>Caudoviricetes</taxon>
        <taxon>Peduoviridae</taxon>
        <taxon>Maltschvirus</taxon>
        <taxon>Maltschvirus maltsch</taxon>
    </lineage>
</organism>
<gene>
    <name evidence="1" type="ORF">UFOVP455_17</name>
</gene>
<protein>
    <submittedName>
        <fullName evidence="1">Uncharacterized protein</fullName>
    </submittedName>
</protein>
<accession>A0A6J5MBP2</accession>
<name>A0A6J5MBP2_9CAUD</name>